<dbReference type="SUPFAM" id="SSF56219">
    <property type="entry name" value="DNase I-like"/>
    <property type="match status" value="1"/>
</dbReference>
<feature type="active site" description="Proton acceptor" evidence="5">
    <location>
        <position position="253"/>
    </location>
</feature>
<dbReference type="InterPro" id="IPR004808">
    <property type="entry name" value="AP_endonuc_1"/>
</dbReference>
<proteinExistence type="inferred from homology"/>
<dbReference type="GO" id="GO:0008311">
    <property type="term" value="F:double-stranded DNA 3'-5' DNA exonuclease activity"/>
    <property type="evidence" value="ECO:0007669"/>
    <property type="project" value="UniProtKB-EC"/>
</dbReference>
<feature type="site" description="Important for catalytic activity" evidence="7">
    <location>
        <position position="223"/>
    </location>
</feature>
<comment type="similarity">
    <text evidence="1">Belongs to the DNA repair enzymes AP/ExoA family.</text>
</comment>
<evidence type="ECO:0000256" key="6">
    <source>
        <dbReference type="PIRSR" id="PIRSR604808-2"/>
    </source>
</evidence>
<sequence length="261" mass="29168">MRVATWNVNSIRARSESVVAWMEQAEIDVLAMQETKCHDDAFPLMSFLAAGYDVAHVGQGAYNGVAIASRVGLDDIEIAFDGVPTYPVDDQPIREARAISAICAGVRVWSLYVPNGRTPDDPHYDYKLRWLDALADHIVLRLAHDPAAEMMLAGDWNVAQRDEDVWDTEYFADRTHVTEPERAGVQRFLDAGLVDSALPYAPGYTFWDYAQSRFSRNEGIRIDYAFCSPALDTRIMGAHVDRDARKTKGASDHAPVLFEIS</sequence>
<feature type="domain" description="Endonuclease/exonuclease/phosphatase" evidence="8">
    <location>
        <begin position="4"/>
        <end position="253"/>
    </location>
</feature>
<feature type="binding site" evidence="6">
    <location>
        <position position="155"/>
    </location>
    <ligand>
        <name>Mg(2+)</name>
        <dbReference type="ChEBI" id="CHEBI:18420"/>
        <label>1</label>
    </ligand>
</feature>
<name>A0ABD7V540_9ACTN</name>
<dbReference type="AlphaFoldDB" id="A0ABD7V540"/>
<gene>
    <name evidence="9" type="primary">xthA_2</name>
    <name evidence="9" type="ORF">NCTC8139_03013</name>
</gene>
<evidence type="ECO:0000256" key="3">
    <source>
        <dbReference type="ARBA" id="ARBA00022801"/>
    </source>
</evidence>
<evidence type="ECO:0000256" key="4">
    <source>
        <dbReference type="ARBA" id="ARBA00022842"/>
    </source>
</evidence>
<evidence type="ECO:0000313" key="9">
    <source>
        <dbReference type="EMBL" id="VFA89447.1"/>
    </source>
</evidence>
<dbReference type="GeneID" id="60751000"/>
<evidence type="ECO:0000256" key="2">
    <source>
        <dbReference type="ARBA" id="ARBA00022723"/>
    </source>
</evidence>
<protein>
    <submittedName>
        <fullName evidence="9">Exodeoxyribonuclease III</fullName>
        <ecNumber evidence="9">3.1.11.2</ecNumber>
    </submittedName>
</protein>
<evidence type="ECO:0000259" key="8">
    <source>
        <dbReference type="Pfam" id="PF03372"/>
    </source>
</evidence>
<keyword evidence="4 6" id="KW-0460">Magnesium</keyword>
<accession>A0ABD7V540</accession>
<evidence type="ECO:0000256" key="7">
    <source>
        <dbReference type="PIRSR" id="PIRSR604808-3"/>
    </source>
</evidence>
<feature type="site" description="Transition state stabilizer" evidence="7">
    <location>
        <position position="157"/>
    </location>
</feature>
<dbReference type="Proteomes" id="UP000360750">
    <property type="component" value="Unassembled WGS sequence"/>
</dbReference>
<keyword evidence="3 9" id="KW-0378">Hydrolase</keyword>
<dbReference type="InterPro" id="IPR005135">
    <property type="entry name" value="Endo/exonuclease/phosphatase"/>
</dbReference>
<dbReference type="NCBIfam" id="TIGR00195">
    <property type="entry name" value="exoDNase_III"/>
    <property type="match status" value="1"/>
</dbReference>
<feature type="binding site" evidence="6">
    <location>
        <position position="253"/>
    </location>
    <ligand>
        <name>Mg(2+)</name>
        <dbReference type="ChEBI" id="CHEBI:18420"/>
        <label>1</label>
    </ligand>
</feature>
<dbReference type="CDD" id="cd09086">
    <property type="entry name" value="ExoIII-like_AP-endo"/>
    <property type="match status" value="1"/>
</dbReference>
<dbReference type="InterPro" id="IPR037493">
    <property type="entry name" value="ExoIII-like"/>
</dbReference>
<dbReference type="PROSITE" id="PS51435">
    <property type="entry name" value="AP_NUCLEASE_F1_4"/>
    <property type="match status" value="1"/>
</dbReference>
<feature type="binding site" evidence="6">
    <location>
        <position position="7"/>
    </location>
    <ligand>
        <name>Mg(2+)</name>
        <dbReference type="ChEBI" id="CHEBI:18420"/>
        <label>1</label>
    </ligand>
</feature>
<dbReference type="InterPro" id="IPR036691">
    <property type="entry name" value="Endo/exonu/phosph_ase_sf"/>
</dbReference>
<feature type="binding site" evidence="6">
    <location>
        <position position="34"/>
    </location>
    <ligand>
        <name>Mg(2+)</name>
        <dbReference type="ChEBI" id="CHEBI:18420"/>
        <label>1</label>
    </ligand>
</feature>
<feature type="active site" description="Proton donor/acceptor" evidence="5">
    <location>
        <position position="155"/>
    </location>
</feature>
<dbReference type="PANTHER" id="PTHR43250">
    <property type="entry name" value="EXODEOXYRIBONUCLEASE III"/>
    <property type="match status" value="1"/>
</dbReference>
<feature type="binding site" evidence="6">
    <location>
        <position position="252"/>
    </location>
    <ligand>
        <name>Mg(2+)</name>
        <dbReference type="ChEBI" id="CHEBI:18420"/>
        <label>1</label>
    </ligand>
</feature>
<dbReference type="NCBIfam" id="TIGR00633">
    <property type="entry name" value="xth"/>
    <property type="match status" value="1"/>
</dbReference>
<dbReference type="EC" id="3.1.11.2" evidence="9"/>
<dbReference type="RefSeq" id="WP_006899983.1">
    <property type="nucleotide sequence ID" value="NZ_CAACYD010000007.1"/>
</dbReference>
<keyword evidence="6" id="KW-0464">Manganese</keyword>
<dbReference type="PANTHER" id="PTHR43250:SF2">
    <property type="entry name" value="EXODEOXYRIBONUCLEASE III"/>
    <property type="match status" value="1"/>
</dbReference>
<organism evidence="9 10">
    <name type="scientific">Gordonia paraffinivorans</name>
    <dbReference type="NCBI Taxonomy" id="175628"/>
    <lineage>
        <taxon>Bacteria</taxon>
        <taxon>Bacillati</taxon>
        <taxon>Actinomycetota</taxon>
        <taxon>Actinomycetes</taxon>
        <taxon>Mycobacteriales</taxon>
        <taxon>Gordoniaceae</taxon>
        <taxon>Gordonia</taxon>
    </lineage>
</organism>
<comment type="caution">
    <text evidence="9">The sequence shown here is derived from an EMBL/GenBank/DDBJ whole genome shotgun (WGS) entry which is preliminary data.</text>
</comment>
<feature type="active site" evidence="5">
    <location>
        <position position="112"/>
    </location>
</feature>
<dbReference type="Gene3D" id="3.60.10.10">
    <property type="entry name" value="Endonuclease/exonuclease/phosphatase"/>
    <property type="match status" value="1"/>
</dbReference>
<dbReference type="GO" id="GO:0046872">
    <property type="term" value="F:metal ion binding"/>
    <property type="evidence" value="ECO:0007669"/>
    <property type="project" value="UniProtKB-KW"/>
</dbReference>
<dbReference type="EMBL" id="CAACYD010000007">
    <property type="protein sequence ID" value="VFA89447.1"/>
    <property type="molecule type" value="Genomic_DNA"/>
</dbReference>
<evidence type="ECO:0000256" key="5">
    <source>
        <dbReference type="PIRSR" id="PIRSR604808-1"/>
    </source>
</evidence>
<dbReference type="Pfam" id="PF03372">
    <property type="entry name" value="Exo_endo_phos"/>
    <property type="match status" value="1"/>
</dbReference>
<evidence type="ECO:0000256" key="1">
    <source>
        <dbReference type="ARBA" id="ARBA00007092"/>
    </source>
</evidence>
<reference evidence="9 10" key="1">
    <citation type="submission" date="2019-02" db="EMBL/GenBank/DDBJ databases">
        <authorList>
            <consortium name="Pathogen Informatics"/>
        </authorList>
    </citation>
    <scope>NUCLEOTIDE SEQUENCE [LARGE SCALE GENOMIC DNA]</scope>
    <source>
        <strain evidence="9 10">3012STDY6756503</strain>
    </source>
</reference>
<comment type="cofactor">
    <cofactor evidence="6">
        <name>Mg(2+)</name>
        <dbReference type="ChEBI" id="CHEBI:18420"/>
    </cofactor>
    <cofactor evidence="6">
        <name>Mn(2+)</name>
        <dbReference type="ChEBI" id="CHEBI:29035"/>
    </cofactor>
    <text evidence="6">Probably binds two magnesium or manganese ions per subunit.</text>
</comment>
<evidence type="ECO:0000313" key="10">
    <source>
        <dbReference type="Proteomes" id="UP000360750"/>
    </source>
</evidence>
<keyword evidence="2 6" id="KW-0479">Metal-binding</keyword>
<feature type="binding site" evidence="6">
    <location>
        <position position="157"/>
    </location>
    <ligand>
        <name>Mg(2+)</name>
        <dbReference type="ChEBI" id="CHEBI:18420"/>
        <label>1</label>
    </ligand>
</feature>
<feature type="site" description="Interaction with DNA substrate" evidence="7">
    <location>
        <position position="253"/>
    </location>
</feature>